<accession>A0ABM4CZ23</accession>
<gene>
    <name evidence="8" type="primary">LOC136087715</name>
</gene>
<feature type="transmembrane region" description="Helical" evidence="6">
    <location>
        <begin position="128"/>
        <end position="149"/>
    </location>
</feature>
<evidence type="ECO:0000256" key="4">
    <source>
        <dbReference type="ARBA" id="ARBA00022989"/>
    </source>
</evidence>
<organism evidence="7 8">
    <name type="scientific">Hydra vulgaris</name>
    <name type="common">Hydra</name>
    <name type="synonym">Hydra attenuata</name>
    <dbReference type="NCBI Taxonomy" id="6087"/>
    <lineage>
        <taxon>Eukaryota</taxon>
        <taxon>Metazoa</taxon>
        <taxon>Cnidaria</taxon>
        <taxon>Hydrozoa</taxon>
        <taxon>Hydroidolina</taxon>
        <taxon>Anthoathecata</taxon>
        <taxon>Aplanulata</taxon>
        <taxon>Hydridae</taxon>
        <taxon>Hydra</taxon>
    </lineage>
</organism>
<dbReference type="RefSeq" id="XP_065667214.1">
    <property type="nucleotide sequence ID" value="XM_065811142.1"/>
</dbReference>
<evidence type="ECO:0000313" key="8">
    <source>
        <dbReference type="RefSeq" id="XP_065667214.1"/>
    </source>
</evidence>
<comment type="subcellular location">
    <subcellularLocation>
        <location evidence="1">Membrane</location>
    </subcellularLocation>
</comment>
<evidence type="ECO:0000256" key="3">
    <source>
        <dbReference type="ARBA" id="ARBA00022692"/>
    </source>
</evidence>
<keyword evidence="5 6" id="KW-0472">Membrane</keyword>
<dbReference type="GeneID" id="136087715"/>
<dbReference type="Pfam" id="PF04505">
    <property type="entry name" value="CD225"/>
    <property type="match status" value="1"/>
</dbReference>
<evidence type="ECO:0000313" key="7">
    <source>
        <dbReference type="Proteomes" id="UP001652625"/>
    </source>
</evidence>
<protein>
    <submittedName>
        <fullName evidence="8">Uncharacterized protein LOC136087715</fullName>
    </submittedName>
</protein>
<evidence type="ECO:0000256" key="2">
    <source>
        <dbReference type="ARBA" id="ARBA00006843"/>
    </source>
</evidence>
<comment type="similarity">
    <text evidence="2">Belongs to the CD225/Dispanin family.</text>
</comment>
<dbReference type="InterPro" id="IPR051423">
    <property type="entry name" value="CD225/Dispanin"/>
</dbReference>
<evidence type="ECO:0000256" key="6">
    <source>
        <dbReference type="SAM" id="Phobius"/>
    </source>
</evidence>
<dbReference type="Proteomes" id="UP001652625">
    <property type="component" value="Chromosome 12"/>
</dbReference>
<feature type="transmembrane region" description="Helical" evidence="6">
    <location>
        <begin position="82"/>
        <end position="101"/>
    </location>
</feature>
<dbReference type="InterPro" id="IPR007593">
    <property type="entry name" value="CD225/Dispanin_fam"/>
</dbReference>
<dbReference type="PANTHER" id="PTHR14948">
    <property type="entry name" value="NG5"/>
    <property type="match status" value="1"/>
</dbReference>
<keyword evidence="4 6" id="KW-1133">Transmembrane helix</keyword>
<keyword evidence="7" id="KW-1185">Reference proteome</keyword>
<dbReference type="PANTHER" id="PTHR14948:SF25">
    <property type="entry name" value="DUF4190 DOMAIN-CONTAINING PROTEIN"/>
    <property type="match status" value="1"/>
</dbReference>
<evidence type="ECO:0000256" key="1">
    <source>
        <dbReference type="ARBA" id="ARBA00004370"/>
    </source>
</evidence>
<name>A0ABM4CZ23_HYDVU</name>
<sequence length="154" mass="17155">MDDKHSLLANIEISQDEEVEHESSKKRVHFVYPTFKSTEDNLPSVQLTTDDGVNSVIESSYQPEIDILASEMPTNIPSSYKIVAWLSCLFCCIPLSIAAVLKSRKVSKLIANGDLKSAKVQSEVTIKFASLAIIFGIILIVFCIIVYLLRKYSV</sequence>
<keyword evidence="3 6" id="KW-0812">Transmembrane</keyword>
<evidence type="ECO:0000256" key="5">
    <source>
        <dbReference type="ARBA" id="ARBA00023136"/>
    </source>
</evidence>
<reference evidence="8" key="1">
    <citation type="submission" date="2025-08" db="UniProtKB">
        <authorList>
            <consortium name="RefSeq"/>
        </authorList>
    </citation>
    <scope>IDENTIFICATION</scope>
</reference>
<proteinExistence type="inferred from homology"/>